<evidence type="ECO:0008006" key="12">
    <source>
        <dbReference type="Google" id="ProtNLM"/>
    </source>
</evidence>
<organism evidence="10 11">
    <name type="scientific">Allacma fusca</name>
    <dbReference type="NCBI Taxonomy" id="39272"/>
    <lineage>
        <taxon>Eukaryota</taxon>
        <taxon>Metazoa</taxon>
        <taxon>Ecdysozoa</taxon>
        <taxon>Arthropoda</taxon>
        <taxon>Hexapoda</taxon>
        <taxon>Collembola</taxon>
        <taxon>Symphypleona</taxon>
        <taxon>Sminthuridae</taxon>
        <taxon>Allacma</taxon>
    </lineage>
</organism>
<dbReference type="InterPro" id="IPR058018">
    <property type="entry name" value="AAA_lid_TANC1/2"/>
</dbReference>
<evidence type="ECO:0000256" key="6">
    <source>
        <dbReference type="SAM" id="MobiDB-lite"/>
    </source>
</evidence>
<dbReference type="Pfam" id="PF25520">
    <property type="entry name" value="AAA_lid_TANC1"/>
    <property type="match status" value="1"/>
</dbReference>
<dbReference type="PANTHER" id="PTHR24166">
    <property type="entry name" value="ROLLING PEBBLES, ISOFORM B"/>
    <property type="match status" value="1"/>
</dbReference>
<evidence type="ECO:0000256" key="2">
    <source>
        <dbReference type="ARBA" id="ARBA00022737"/>
    </source>
</evidence>
<keyword evidence="11" id="KW-1185">Reference proteome</keyword>
<feature type="region of interest" description="Disordered" evidence="6">
    <location>
        <begin position="1575"/>
        <end position="1598"/>
    </location>
</feature>
<dbReference type="InterPro" id="IPR019734">
    <property type="entry name" value="TPR_rpt"/>
</dbReference>
<feature type="repeat" description="ANK" evidence="5">
    <location>
        <begin position="1024"/>
        <end position="1056"/>
    </location>
</feature>
<feature type="domain" description="TANC1/2-like winged helix" evidence="9">
    <location>
        <begin position="662"/>
        <end position="816"/>
    </location>
</feature>
<feature type="domain" description="Nephrocystin 3-like N-terminal" evidence="7">
    <location>
        <begin position="343"/>
        <end position="552"/>
    </location>
</feature>
<feature type="repeat" description="ANK" evidence="5">
    <location>
        <begin position="1090"/>
        <end position="1122"/>
    </location>
</feature>
<dbReference type="InterPro" id="IPR050889">
    <property type="entry name" value="Dendritic_Spine_Reg/Scaffold"/>
</dbReference>
<dbReference type="Pfam" id="PF12796">
    <property type="entry name" value="Ank_2"/>
    <property type="match status" value="3"/>
</dbReference>
<dbReference type="OrthoDB" id="5958958at2759"/>
<keyword evidence="3" id="KW-0802">TPR repeat</keyword>
<feature type="repeat" description="ANK" evidence="5">
    <location>
        <begin position="852"/>
        <end position="884"/>
    </location>
</feature>
<keyword evidence="4 5" id="KW-0040">ANK repeat</keyword>
<dbReference type="PANTHER" id="PTHR24166:SF55">
    <property type="entry name" value="ROLLING PEBBLES, ISOFORM B"/>
    <property type="match status" value="1"/>
</dbReference>
<feature type="region of interest" description="Disordered" evidence="6">
    <location>
        <begin position="219"/>
        <end position="252"/>
    </location>
</feature>
<feature type="repeat" description="ANK" evidence="5">
    <location>
        <begin position="1057"/>
        <end position="1089"/>
    </location>
</feature>
<evidence type="ECO:0000256" key="4">
    <source>
        <dbReference type="ARBA" id="ARBA00023043"/>
    </source>
</evidence>
<evidence type="ECO:0000256" key="1">
    <source>
        <dbReference type="ARBA" id="ARBA00022553"/>
    </source>
</evidence>
<sequence length="1598" mass="178244">MGFQPFGKLKGLFRKSKSTLSLTEKDVGFSYSGPVSHESCSECNEVYNMGKKRKLIDVCGHHRCFTCITQNENCRLCGLQDPVGPAKKSLPFRQKFFSELARSPVPIQRSIGRASGHYSYTKGGTPAVVSSIYGTPRLSGAHRKIQPSFQESDFCIPRTPKSSLGRRSVLTTISRIQENEIYNSHLSENDEGFEDARKFKSFGSAGAYIGLDRFLNKRAGQGKSPSRMGRSSQFHTSCSSLASSTGSVTPSDHTNTLLSTSRTSYDSSSLTHHRVNGICATPNSGSALATKSPVIDMRQHMQVHTPRLSIRYPSCVRQEQLPLRPLFFEVPTQEEDPLFIGRQWLLHEMELLFSSEMNSNRGIIISGKSGSGKTSVLLQLVDHSCFGRRRNVELDLSYVSGRVSCEDDLSLSYIESIRSLASHVVAYQFCQVENNVSCLVPEFLHSIAAQLCQAPQLAAYREYLFEMPSCQKYLSKVECLRNPTEALMKGILEPLNYLYKLNKIANDYFVIVIDAVCEAEFHRSDSGDTISSFLSKNILKFPFWLKVIITIRSQHLSIVSLIPFYRIKLEDNQDAVTQDLFDYITHRLKKNSFRKNSPSGSKNESNQFAMVKRLIKLSAGNYLYAKLTLDLIENDYIPIKAPEFKELPKSLSDAFLKFCSYNFPTDESFAKVAPILSVCLAALNPLTLLEIYHSVNCLNSSERMTWESFVGTFQCCAQVLPKRSDGTYMLFHPSFRDWLLQHEETENKRFFCDLRIGHAAIAFRFSRIEAPLNEMKTLELGHHILKAHIYKNMPSSKIMAPPRDLQALWLANCSQDLSMTLASLANIYYPNIKVSRLLLLAGANPNERTQWRNAPLLAVCAGEGLVEMVSLLLEFGASINAMDEDGNTALHMAADNGQLDMVRVLVQQGAVISQVNQDEECALVKASISNRLAVVAFLLQQNWAVTSCNSLTLPEASQHALVAASAYGHIEIVEHIIQEMNPPVNCPDTLYGENPLCASCANGREEVVDLLLQHEASVNAVNMRDCPPLILAATGGHSSILKRLLDKGAPVNRADSNNRTALIVAAKEGHVDVVDLLLQVGADVNLMDKDGLTALSWASLRGQKVVVHSLLAAEADVNHADISGRTPLDLASYCGSEEITQLLLDRGALLEHVDLQGARPLDRAVGCGHQEVVQLFLKRGAKLGPATWTMATGKPRIILVLLNKLLEDGNVLYRKGQLKDAIYRYQYALRKIPVNEYDEDMQATFDEIKMTFMLHLSRCKRKMNEEQEAIHLASEVIKLQPNSSKAYHVRAKAYQAIKEITEALNDVNRAIELVGHNTELRRQLFRLKEEMTRESRTETRNMSPRLANPSLTSSFFKRSSSTSNTNTPTTASAENPVIYLKESPFPTDAQKLKAKFIVTFERKTTSADMKLPVSTVSSTLLCATLVSTLCLVLCFENEAERQRLSPLNLKENLDHSRWTPLNDRIALKDLYEMYREGEPMWKRAPAAGFYGMRGKKVPGQNFFGMRGKKGPSGFLGVRGKKMMESKYGLLDGFEPLDTDDLGDLWSSKEAIEHPAKQLLGDNLLADHLDNKRAPADGFMGLRGKRNSSPKQSSNAALH</sequence>
<feature type="repeat" description="ANK" evidence="5">
    <location>
        <begin position="1123"/>
        <end position="1155"/>
    </location>
</feature>
<gene>
    <name evidence="10" type="ORF">AFUS01_LOCUS52</name>
</gene>
<reference evidence="10" key="1">
    <citation type="submission" date="2021-06" db="EMBL/GenBank/DDBJ databases">
        <authorList>
            <person name="Hodson N. C."/>
            <person name="Mongue J. A."/>
            <person name="Jaron S. K."/>
        </authorList>
    </citation>
    <scope>NUCLEOTIDE SEQUENCE</scope>
</reference>
<keyword evidence="2" id="KW-0677">Repeat</keyword>
<dbReference type="PROSITE" id="PS50088">
    <property type="entry name" value="ANK_REPEAT"/>
    <property type="match status" value="8"/>
</dbReference>
<dbReference type="SMART" id="SM00248">
    <property type="entry name" value="ANK"/>
    <property type="match status" value="10"/>
</dbReference>
<evidence type="ECO:0000313" key="10">
    <source>
        <dbReference type="EMBL" id="CAG7629519.1"/>
    </source>
</evidence>
<dbReference type="Proteomes" id="UP000708208">
    <property type="component" value="Unassembled WGS sequence"/>
</dbReference>
<feature type="region of interest" description="Disordered" evidence="6">
    <location>
        <begin position="1331"/>
        <end position="1371"/>
    </location>
</feature>
<feature type="compositionally biased region" description="Low complexity" evidence="6">
    <location>
        <begin position="1349"/>
        <end position="1371"/>
    </location>
</feature>
<dbReference type="InterPro" id="IPR002110">
    <property type="entry name" value="Ankyrin_rpt"/>
</dbReference>
<feature type="repeat" description="ANK" evidence="5">
    <location>
        <begin position="885"/>
        <end position="917"/>
    </location>
</feature>
<dbReference type="InterPro" id="IPR056884">
    <property type="entry name" value="NPHP3-like_N"/>
</dbReference>
<protein>
    <recommendedName>
        <fullName evidence="12">Protein TANC2</fullName>
    </recommendedName>
</protein>
<dbReference type="Pfam" id="PF25521">
    <property type="entry name" value="WHD_TANC1"/>
    <property type="match status" value="1"/>
</dbReference>
<evidence type="ECO:0000259" key="8">
    <source>
        <dbReference type="Pfam" id="PF25520"/>
    </source>
</evidence>
<evidence type="ECO:0000259" key="7">
    <source>
        <dbReference type="Pfam" id="PF24883"/>
    </source>
</evidence>
<evidence type="ECO:0000256" key="5">
    <source>
        <dbReference type="PROSITE-ProRule" id="PRU00023"/>
    </source>
</evidence>
<feature type="compositionally biased region" description="Polar residues" evidence="6">
    <location>
        <begin position="1588"/>
        <end position="1598"/>
    </location>
</feature>
<comment type="caution">
    <text evidence="10">The sequence shown here is derived from an EMBL/GenBank/DDBJ whole genome shotgun (WGS) entry which is preliminary data.</text>
</comment>
<name>A0A8J2JAD8_9HEXA</name>
<keyword evidence="1" id="KW-0597">Phosphoprotein</keyword>
<accession>A0A8J2JAD8</accession>
<feature type="repeat" description="ANK" evidence="5">
    <location>
        <begin position="991"/>
        <end position="1023"/>
    </location>
</feature>
<dbReference type="SMART" id="SM00028">
    <property type="entry name" value="TPR"/>
    <property type="match status" value="3"/>
</dbReference>
<dbReference type="Pfam" id="PF00023">
    <property type="entry name" value="Ank"/>
    <property type="match status" value="1"/>
</dbReference>
<evidence type="ECO:0000313" key="11">
    <source>
        <dbReference type="Proteomes" id="UP000708208"/>
    </source>
</evidence>
<evidence type="ECO:0000256" key="3">
    <source>
        <dbReference type="ARBA" id="ARBA00022803"/>
    </source>
</evidence>
<dbReference type="Pfam" id="PF24883">
    <property type="entry name" value="NPHP3_N"/>
    <property type="match status" value="1"/>
</dbReference>
<evidence type="ECO:0000259" key="9">
    <source>
        <dbReference type="Pfam" id="PF25521"/>
    </source>
</evidence>
<feature type="repeat" description="ANK" evidence="5">
    <location>
        <begin position="1156"/>
        <end position="1183"/>
    </location>
</feature>
<proteinExistence type="predicted"/>
<dbReference type="EMBL" id="CAJVCH010000002">
    <property type="protein sequence ID" value="CAG7629519.1"/>
    <property type="molecule type" value="Genomic_DNA"/>
</dbReference>
<dbReference type="InterPro" id="IPR058056">
    <property type="entry name" value="WH_TANC1/2"/>
</dbReference>
<feature type="compositionally biased region" description="Low complexity" evidence="6">
    <location>
        <begin position="236"/>
        <end position="252"/>
    </location>
</feature>
<feature type="domain" description="TANC1/2-like AAA+ ATPase lid" evidence="8">
    <location>
        <begin position="571"/>
        <end position="658"/>
    </location>
</feature>
<dbReference type="PROSITE" id="PS50297">
    <property type="entry name" value="ANK_REP_REGION"/>
    <property type="match status" value="6"/>
</dbReference>